<sequence length="314" mass="36620">MTYIQFHYFNPISLWRRVNQLDFASVAWAEHIWTMAIEESGTWETFAKLENMEKNRNSLVPCWDHTRVKLTTGESASDYIHANYVDGFEEKKKFICTQAPKTNTLVDFYQMIWSENSCIIIMLVNVTPSCFQYWPSEKDYTLQVGQFTITKTNMEMFFNYIATDLTISDGSGVSRKIRHFLYTGWTQNDVPDNVAEFYQFVQRINQARTASIRSTLKLNQNRPGPIIVHCDTGIGRTGAFCTVDIALFRMMKTASISIPEIVTHIRQQRHSSVITFEQYFFCYRILMHFLSHVFQKSTYSRHGITNCVDENVSK</sequence>
<dbReference type="EMBL" id="EF710655">
    <property type="protein sequence ID" value="ACE75352.1"/>
    <property type="molecule type" value="Genomic_DNA"/>
</dbReference>
<dbReference type="Gene3D" id="3.90.190.10">
    <property type="entry name" value="Protein tyrosine phosphatase superfamily"/>
    <property type="match status" value="1"/>
</dbReference>
<dbReference type="PANTHER" id="PTHR19134">
    <property type="entry name" value="RECEPTOR-TYPE TYROSINE-PROTEIN PHOSPHATASE"/>
    <property type="match status" value="1"/>
</dbReference>
<feature type="domain" description="Tyrosine specific protein phosphatases" evidence="2">
    <location>
        <begin position="195"/>
        <end position="280"/>
    </location>
</feature>
<protein>
    <submittedName>
        <fullName evidence="3">Protein tyrosine phosphatase</fullName>
    </submittedName>
</protein>
<dbReference type="InterPro" id="IPR050348">
    <property type="entry name" value="Protein-Tyr_Phosphatase"/>
</dbReference>
<evidence type="ECO:0000313" key="3">
    <source>
        <dbReference type="EMBL" id="ACE75352.1"/>
    </source>
</evidence>
<dbReference type="InterPro" id="IPR000242">
    <property type="entry name" value="PTP_cat"/>
</dbReference>
<feature type="domain" description="Tyrosine-protein phosphatase" evidence="1">
    <location>
        <begin position="50"/>
        <end position="289"/>
    </location>
</feature>
<dbReference type="InterPro" id="IPR003595">
    <property type="entry name" value="Tyr_Pase_cat"/>
</dbReference>
<dbReference type="SUPFAM" id="SSF52799">
    <property type="entry name" value="(Phosphotyrosine protein) phosphatases II"/>
    <property type="match status" value="1"/>
</dbReference>
<dbReference type="InterPro" id="IPR029021">
    <property type="entry name" value="Prot-tyrosine_phosphatase-like"/>
</dbReference>
<dbReference type="InterPro" id="IPR000387">
    <property type="entry name" value="Tyr_Pase_dom"/>
</dbReference>
<dbReference type="InterPro" id="IPR016130">
    <property type="entry name" value="Tyr_Pase_AS"/>
</dbReference>
<organism evidence="3">
    <name type="scientific">Glyptapanteles indiensis</name>
    <name type="common">Parasitoid wasp</name>
    <dbReference type="NCBI Taxonomy" id="92994"/>
    <lineage>
        <taxon>Eukaryota</taxon>
        <taxon>Metazoa</taxon>
        <taxon>Ecdysozoa</taxon>
        <taxon>Arthropoda</taxon>
        <taxon>Hexapoda</taxon>
        <taxon>Insecta</taxon>
        <taxon>Pterygota</taxon>
        <taxon>Neoptera</taxon>
        <taxon>Endopterygota</taxon>
        <taxon>Hymenoptera</taxon>
        <taxon>Apocrita</taxon>
        <taxon>Ichneumonoidea</taxon>
        <taxon>Braconidae</taxon>
        <taxon>Microgastrinae</taxon>
        <taxon>Glyptapanteles</taxon>
    </lineage>
</organism>
<dbReference type="SMART" id="SM00194">
    <property type="entry name" value="PTPc"/>
    <property type="match status" value="1"/>
</dbReference>
<dbReference type="GO" id="GO:0048666">
    <property type="term" value="P:neuron development"/>
    <property type="evidence" value="ECO:0007669"/>
    <property type="project" value="UniProtKB-ARBA"/>
</dbReference>
<evidence type="ECO:0000259" key="2">
    <source>
        <dbReference type="PROSITE" id="PS50056"/>
    </source>
</evidence>
<dbReference type="GO" id="GO:0004725">
    <property type="term" value="F:protein tyrosine phosphatase activity"/>
    <property type="evidence" value="ECO:0007669"/>
    <property type="project" value="InterPro"/>
</dbReference>
<dbReference type="SMART" id="SM00404">
    <property type="entry name" value="PTPc_motif"/>
    <property type="match status" value="1"/>
</dbReference>
<accession>B7S8X7</accession>
<name>B7S8X7_GLYIN</name>
<evidence type="ECO:0000259" key="1">
    <source>
        <dbReference type="PROSITE" id="PS50055"/>
    </source>
</evidence>
<dbReference type="Pfam" id="PF00102">
    <property type="entry name" value="Y_phosphatase"/>
    <property type="match status" value="1"/>
</dbReference>
<dbReference type="PROSITE" id="PS00383">
    <property type="entry name" value="TYR_PHOSPHATASE_1"/>
    <property type="match status" value="1"/>
</dbReference>
<reference evidence="3" key="1">
    <citation type="submission" date="2007-06" db="EMBL/GenBank/DDBJ databases">
        <title>Bracovirus Evolution: Comparative Genomics of Multiple Viral and Proviral Genomes.</title>
        <authorList>
            <person name="Desjardins C.A."/>
            <person name="Gundersen-Rindal D.E."/>
            <person name="Hostetler J.B."/>
            <person name="Tallon L.J."/>
            <person name="Utterback T.R."/>
            <person name="Fuester R.W."/>
            <person name="Schatz M.C."/>
            <person name="Pedroni M.J."/>
            <person name="Fadrosh D.W."/>
            <person name="Haas B.J."/>
            <person name="Toms B.S."/>
            <person name="Chen D."/>
            <person name="Nene V."/>
        </authorList>
    </citation>
    <scope>NUCLEOTIDE SEQUENCE</scope>
</reference>
<dbReference type="CDD" id="cd00047">
    <property type="entry name" value="PTPc"/>
    <property type="match status" value="1"/>
</dbReference>
<proteinExistence type="predicted"/>
<dbReference type="AlphaFoldDB" id="B7S8X7"/>
<dbReference type="PROSITE" id="PS50055">
    <property type="entry name" value="TYR_PHOSPHATASE_PTP"/>
    <property type="match status" value="1"/>
</dbReference>
<dbReference type="PRINTS" id="PR00700">
    <property type="entry name" value="PRTYPHPHTASE"/>
</dbReference>
<gene>
    <name evidence="3" type="ORF">GIP_L2_0030</name>
</gene>
<dbReference type="PROSITE" id="PS50056">
    <property type="entry name" value="TYR_PHOSPHATASE_2"/>
    <property type="match status" value="1"/>
</dbReference>
<dbReference type="GO" id="GO:0009653">
    <property type="term" value="P:anatomical structure morphogenesis"/>
    <property type="evidence" value="ECO:0007669"/>
    <property type="project" value="UniProtKB-ARBA"/>
</dbReference>
<dbReference type="PANTHER" id="PTHR19134:SF449">
    <property type="entry name" value="TYROSINE-PROTEIN PHOSPHATASE 1"/>
    <property type="match status" value="1"/>
</dbReference>